<reference evidence="2" key="1">
    <citation type="journal article" date="2014" name="Int. J. Syst. Evol. Microbiol.">
        <title>Complete genome sequence of Corynebacterium casei LMG S-19264T (=DSM 44701T), isolated from a smear-ripened cheese.</title>
        <authorList>
            <consortium name="US DOE Joint Genome Institute (JGI-PGF)"/>
            <person name="Walter F."/>
            <person name="Albersmeier A."/>
            <person name="Kalinowski J."/>
            <person name="Ruckert C."/>
        </authorList>
    </citation>
    <scope>NUCLEOTIDE SEQUENCE</scope>
    <source>
        <strain evidence="2">CGMCC 1.15447</strain>
    </source>
</reference>
<feature type="transmembrane region" description="Helical" evidence="1">
    <location>
        <begin position="115"/>
        <end position="139"/>
    </location>
</feature>
<comment type="caution">
    <text evidence="2">The sequence shown here is derived from an EMBL/GenBank/DDBJ whole genome shotgun (WGS) entry which is preliminary data.</text>
</comment>
<proteinExistence type="predicted"/>
<name>A0A916RUY6_9BACT</name>
<dbReference type="RefSeq" id="WP_188759481.1">
    <property type="nucleotide sequence ID" value="NZ_BMJB01000001.1"/>
</dbReference>
<protein>
    <recommendedName>
        <fullName evidence="4">Mercuric transport protein MerT</fullName>
    </recommendedName>
</protein>
<dbReference type="AlphaFoldDB" id="A0A916RUY6"/>
<feature type="transmembrane region" description="Helical" evidence="1">
    <location>
        <begin position="68"/>
        <end position="89"/>
    </location>
</feature>
<gene>
    <name evidence="2" type="ORF">GCM10011507_24000</name>
</gene>
<evidence type="ECO:0000313" key="2">
    <source>
        <dbReference type="EMBL" id="GGA71573.1"/>
    </source>
</evidence>
<evidence type="ECO:0000313" key="3">
    <source>
        <dbReference type="Proteomes" id="UP000648801"/>
    </source>
</evidence>
<dbReference type="Proteomes" id="UP000648801">
    <property type="component" value="Unassembled WGS sequence"/>
</dbReference>
<feature type="transmembrane region" description="Helical" evidence="1">
    <location>
        <begin position="20"/>
        <end position="48"/>
    </location>
</feature>
<evidence type="ECO:0008006" key="4">
    <source>
        <dbReference type="Google" id="ProtNLM"/>
    </source>
</evidence>
<keyword evidence="1" id="KW-0472">Membrane</keyword>
<dbReference type="EMBL" id="BMJB01000001">
    <property type="protein sequence ID" value="GGA71573.1"/>
    <property type="molecule type" value="Genomic_DNA"/>
</dbReference>
<keyword evidence="3" id="KW-1185">Reference proteome</keyword>
<organism evidence="2 3">
    <name type="scientific">Edaphobacter acidisoli</name>
    <dbReference type="NCBI Taxonomy" id="2040573"/>
    <lineage>
        <taxon>Bacteria</taxon>
        <taxon>Pseudomonadati</taxon>
        <taxon>Acidobacteriota</taxon>
        <taxon>Terriglobia</taxon>
        <taxon>Terriglobales</taxon>
        <taxon>Acidobacteriaceae</taxon>
        <taxon>Edaphobacter</taxon>
    </lineage>
</organism>
<sequence length="145" mass="15684">MSTRPLLPDVKRRARRAALLNYFSLFGSFSTLICCALPSVLVLLGMGTAVASLLSAAPWLVGFSRHKVWTFSIAGALIAASFVVTYVVAPRLRQGTVCDADDPATCVEVSRLSKVLLWVSAVVWSAGFFVAYLLGPILVHLDRSR</sequence>
<keyword evidence="1" id="KW-0812">Transmembrane</keyword>
<accession>A0A916RUY6</accession>
<reference evidence="2" key="2">
    <citation type="submission" date="2020-09" db="EMBL/GenBank/DDBJ databases">
        <authorList>
            <person name="Sun Q."/>
            <person name="Zhou Y."/>
        </authorList>
    </citation>
    <scope>NUCLEOTIDE SEQUENCE</scope>
    <source>
        <strain evidence="2">CGMCC 1.15447</strain>
    </source>
</reference>
<evidence type="ECO:0000256" key="1">
    <source>
        <dbReference type="SAM" id="Phobius"/>
    </source>
</evidence>
<keyword evidence="1" id="KW-1133">Transmembrane helix</keyword>